<dbReference type="Proteomes" id="UP000614610">
    <property type="component" value="Unassembled WGS sequence"/>
</dbReference>
<evidence type="ECO:0000313" key="4">
    <source>
        <dbReference type="EMBL" id="KAF3200928.1"/>
    </source>
</evidence>
<dbReference type="EMBL" id="JAABOE010000001">
    <property type="protein sequence ID" value="KAF3192609.1"/>
    <property type="molecule type" value="Genomic_DNA"/>
</dbReference>
<dbReference type="GO" id="GO:0009063">
    <property type="term" value="P:amino acid catabolic process"/>
    <property type="evidence" value="ECO:0007669"/>
    <property type="project" value="TreeGrafter"/>
</dbReference>
<evidence type="ECO:0000313" key="6">
    <source>
        <dbReference type="Proteomes" id="UP000479691"/>
    </source>
</evidence>
<feature type="domain" description="Amine oxidase" evidence="2">
    <location>
        <begin position="84"/>
        <end position="553"/>
    </location>
</feature>
<dbReference type="Proteomes" id="UP000479691">
    <property type="component" value="Unassembled WGS sequence"/>
</dbReference>
<dbReference type="PANTHER" id="PTHR10742:SF342">
    <property type="entry name" value="AMINE OXIDASE"/>
    <property type="match status" value="1"/>
</dbReference>
<dbReference type="GO" id="GO:0001716">
    <property type="term" value="F:L-amino-acid oxidase activity"/>
    <property type="evidence" value="ECO:0007669"/>
    <property type="project" value="TreeGrafter"/>
</dbReference>
<evidence type="ECO:0000313" key="8">
    <source>
        <dbReference type="Proteomes" id="UP000614610"/>
    </source>
</evidence>
<dbReference type="Proteomes" id="UP000483672">
    <property type="component" value="Unassembled WGS sequence"/>
</dbReference>
<protein>
    <recommendedName>
        <fullName evidence="2">Amine oxidase domain-containing protein</fullName>
    </recommendedName>
</protein>
<dbReference type="EMBL" id="WIPF01000002">
    <property type="protein sequence ID" value="KAF3232037.1"/>
    <property type="molecule type" value="Genomic_DNA"/>
</dbReference>
<dbReference type="Gene3D" id="3.90.660.10">
    <property type="match status" value="1"/>
</dbReference>
<evidence type="ECO:0000256" key="1">
    <source>
        <dbReference type="SAM" id="MobiDB-lite"/>
    </source>
</evidence>
<dbReference type="InterPro" id="IPR002937">
    <property type="entry name" value="Amino_oxidase"/>
</dbReference>
<reference evidence="6 7" key="1">
    <citation type="submission" date="2019-06" db="EMBL/GenBank/DDBJ databases">
        <authorList>
            <person name="Palmer J.M."/>
        </authorList>
    </citation>
    <scope>NUCLEOTIDE SEQUENCE</scope>
    <source>
        <strain evidence="5 7">TWF191</strain>
        <strain evidence="4">TWF679</strain>
        <strain evidence="3 6">TWF788</strain>
    </source>
</reference>
<comment type="caution">
    <text evidence="4">The sequence shown here is derived from an EMBL/GenBank/DDBJ whole genome shotgun (WGS) entry which is preliminary data.</text>
</comment>
<dbReference type="AlphaFoldDB" id="A0A6G1MEZ0"/>
<dbReference type="SUPFAM" id="SSF54373">
    <property type="entry name" value="FAD-linked reductases, C-terminal domain"/>
    <property type="match status" value="1"/>
</dbReference>
<feature type="compositionally biased region" description="Basic and acidic residues" evidence="1">
    <location>
        <begin position="47"/>
        <end position="57"/>
    </location>
</feature>
<evidence type="ECO:0000313" key="5">
    <source>
        <dbReference type="EMBL" id="KAF3232037.1"/>
    </source>
</evidence>
<dbReference type="InterPro" id="IPR050281">
    <property type="entry name" value="Flavin_monoamine_oxidase"/>
</dbReference>
<name>A0A6G1MEZ0_ORBOL</name>
<evidence type="ECO:0000259" key="2">
    <source>
        <dbReference type="Pfam" id="PF01593"/>
    </source>
</evidence>
<sequence length="604" mass="67678">MNTSGLHPIKERYARRVVREKIAAEIEILRQKPGNPFSGLPQCSPDDLPRDQNYKNGKLGEEVSDQTAPQLPPRKVCIVGAGVAGLYIAMILDDLNIPNLTYEILEANSRVGGRAYTHHFSDKSHDYYDIGAMRFPKMKTMKRTFKLIERTNTPTLPYYLKGSNTPKLFNGRFFAPGRDPHHVGVGNGGQVADSVVDQVDDILEKAFGSYKEALTENFKKGFEKLKEVDHFSTREFLEKGGPNGDEKQKYDAPSIKWMETQTSSTGLFDQAFSESVIDSFDFDEKAEWYCIDGGTSVLTDAMRKGLSTEVQTNTKVEAISIDRNLKQDGNMSVKCAGESNWRTDYSTVFNTTTLGCLDRMDLSGLDLHPTQLKAIRTLHYDDSAKVALKFKYPWWVKDCGITKGGVAKTDLPLRTCVYPSYNIDTPLDQPAVLLASYTWAKDAEKMGGYIKPTSPKGEEELIKLILHDLAILHSEHITYERIEEALITHHAYAWSHDPFMTAAFALFGPGQFVELYPYLSEPAADSKFHIVGEASSVHHAWIVGALDSALTAVYLFLYRYGLWRYVAKLIANWGLVGDLELGEFGTAHLKVALGRLSKEFHVKV</sequence>
<proteinExistence type="predicted"/>
<feature type="region of interest" description="Disordered" evidence="1">
    <location>
        <begin position="33"/>
        <end position="57"/>
    </location>
</feature>
<evidence type="ECO:0000313" key="3">
    <source>
        <dbReference type="EMBL" id="KAF3192609.1"/>
    </source>
</evidence>
<gene>
    <name evidence="5" type="ORF">TWF191_004013</name>
    <name evidence="4" type="ORF">TWF679_000553</name>
    <name evidence="3" type="ORF">TWF788_000218</name>
</gene>
<dbReference type="Pfam" id="PF01593">
    <property type="entry name" value="Amino_oxidase"/>
    <property type="match status" value="1"/>
</dbReference>
<dbReference type="OrthoDB" id="7777654at2759"/>
<accession>A0A6G1MEZ0</accession>
<dbReference type="InterPro" id="IPR036188">
    <property type="entry name" value="FAD/NAD-bd_sf"/>
</dbReference>
<dbReference type="PANTHER" id="PTHR10742">
    <property type="entry name" value="FLAVIN MONOAMINE OXIDASE"/>
    <property type="match status" value="1"/>
</dbReference>
<dbReference type="EMBL" id="WIWT01000102">
    <property type="protein sequence ID" value="KAF3200928.1"/>
    <property type="molecule type" value="Genomic_DNA"/>
</dbReference>
<evidence type="ECO:0000313" key="7">
    <source>
        <dbReference type="Proteomes" id="UP000483672"/>
    </source>
</evidence>
<dbReference type="Gene3D" id="1.10.10.1620">
    <property type="match status" value="1"/>
</dbReference>
<organism evidence="4 8">
    <name type="scientific">Orbilia oligospora</name>
    <name type="common">Nematode-trapping fungus</name>
    <name type="synonym">Arthrobotrys oligospora</name>
    <dbReference type="NCBI Taxonomy" id="2813651"/>
    <lineage>
        <taxon>Eukaryota</taxon>
        <taxon>Fungi</taxon>
        <taxon>Dikarya</taxon>
        <taxon>Ascomycota</taxon>
        <taxon>Pezizomycotina</taxon>
        <taxon>Orbiliomycetes</taxon>
        <taxon>Orbiliales</taxon>
        <taxon>Orbiliaceae</taxon>
        <taxon>Orbilia</taxon>
    </lineage>
</organism>
<dbReference type="Gene3D" id="3.50.50.60">
    <property type="entry name" value="FAD/NAD(P)-binding domain"/>
    <property type="match status" value="1"/>
</dbReference>
<dbReference type="SUPFAM" id="SSF51905">
    <property type="entry name" value="FAD/NAD(P)-binding domain"/>
    <property type="match status" value="1"/>
</dbReference>